<evidence type="ECO:0000256" key="5">
    <source>
        <dbReference type="ARBA" id="ARBA00022980"/>
    </source>
</evidence>
<gene>
    <name evidence="8 10" type="primary">rpsT</name>
    <name evidence="10" type="ORF">IAB77_06645</name>
</gene>
<dbReference type="GO" id="GO:0006412">
    <property type="term" value="P:translation"/>
    <property type="evidence" value="ECO:0007669"/>
    <property type="project" value="UniProtKB-UniRule"/>
</dbReference>
<dbReference type="InterPro" id="IPR036510">
    <property type="entry name" value="Ribosomal_bS20_sf"/>
</dbReference>
<dbReference type="GO" id="GO:0015935">
    <property type="term" value="C:small ribosomal subunit"/>
    <property type="evidence" value="ECO:0007669"/>
    <property type="project" value="TreeGrafter"/>
</dbReference>
<feature type="compositionally biased region" description="Basic and acidic residues" evidence="9">
    <location>
        <begin position="8"/>
        <end position="20"/>
    </location>
</feature>
<dbReference type="InterPro" id="IPR002583">
    <property type="entry name" value="Ribosomal_bS20"/>
</dbReference>
<sequence length="87" mass="9308">MPNIKSAMKRDAKSKVENARNKAQKTALKTVIKKFDAAVAEGNKEAAAGTYKVAVKSVDRAAARGLIHKNSAAHKKSAMTLKLNAMN</sequence>
<feature type="region of interest" description="Disordered" evidence="9">
    <location>
        <begin position="1"/>
        <end position="22"/>
    </location>
</feature>
<proteinExistence type="inferred from homology"/>
<reference evidence="10" key="2">
    <citation type="journal article" date="2021" name="PeerJ">
        <title>Extensive microbial diversity within the chicken gut microbiome revealed by metagenomics and culture.</title>
        <authorList>
            <person name="Gilroy R."/>
            <person name="Ravi A."/>
            <person name="Getino M."/>
            <person name="Pursley I."/>
            <person name="Horton D.L."/>
            <person name="Alikhan N.F."/>
            <person name="Baker D."/>
            <person name="Gharbi K."/>
            <person name="Hall N."/>
            <person name="Watson M."/>
            <person name="Adriaenssens E.M."/>
            <person name="Foster-Nyarko E."/>
            <person name="Jarju S."/>
            <person name="Secka A."/>
            <person name="Antonio M."/>
            <person name="Oren A."/>
            <person name="Chaudhuri R.R."/>
            <person name="La Ragione R."/>
            <person name="Hildebrand F."/>
            <person name="Pallen M.J."/>
        </authorList>
    </citation>
    <scope>NUCLEOTIDE SEQUENCE</scope>
    <source>
        <strain evidence="10">ChiBcolR7-354</strain>
    </source>
</reference>
<dbReference type="AlphaFoldDB" id="A0A9D1CSJ9"/>
<dbReference type="Pfam" id="PF01649">
    <property type="entry name" value="Ribosomal_S20p"/>
    <property type="match status" value="1"/>
</dbReference>
<evidence type="ECO:0000256" key="1">
    <source>
        <dbReference type="ARBA" id="ARBA00003134"/>
    </source>
</evidence>
<evidence type="ECO:0000256" key="3">
    <source>
        <dbReference type="ARBA" id="ARBA00022730"/>
    </source>
</evidence>
<evidence type="ECO:0000313" key="10">
    <source>
        <dbReference type="EMBL" id="HIQ78922.1"/>
    </source>
</evidence>
<comment type="caution">
    <text evidence="10">The sequence shown here is derived from an EMBL/GenBank/DDBJ whole genome shotgun (WGS) entry which is preliminary data.</text>
</comment>
<comment type="similarity">
    <text evidence="2 8">Belongs to the bacterial ribosomal protein bS20 family.</text>
</comment>
<evidence type="ECO:0000256" key="9">
    <source>
        <dbReference type="SAM" id="MobiDB-lite"/>
    </source>
</evidence>
<accession>A0A9D1CSJ9</accession>
<keyword evidence="4 8" id="KW-0694">RNA-binding</keyword>
<comment type="function">
    <text evidence="1 8">Binds directly to 16S ribosomal RNA.</text>
</comment>
<evidence type="ECO:0000256" key="2">
    <source>
        <dbReference type="ARBA" id="ARBA00007634"/>
    </source>
</evidence>
<dbReference type="HAMAP" id="MF_00500">
    <property type="entry name" value="Ribosomal_bS20"/>
    <property type="match status" value="1"/>
</dbReference>
<protein>
    <recommendedName>
        <fullName evidence="7 8">Small ribosomal subunit protein bS20</fullName>
    </recommendedName>
</protein>
<keyword evidence="6 8" id="KW-0687">Ribonucleoprotein</keyword>
<dbReference type="PANTHER" id="PTHR33398">
    <property type="entry name" value="30S RIBOSOMAL PROTEIN S20"/>
    <property type="match status" value="1"/>
</dbReference>
<dbReference type="FunFam" id="1.20.58.110:FF:000001">
    <property type="entry name" value="30S ribosomal protein S20"/>
    <property type="match status" value="1"/>
</dbReference>
<evidence type="ECO:0000313" key="11">
    <source>
        <dbReference type="Proteomes" id="UP000824262"/>
    </source>
</evidence>
<dbReference type="EMBL" id="DVGA01000066">
    <property type="protein sequence ID" value="HIQ78922.1"/>
    <property type="molecule type" value="Genomic_DNA"/>
</dbReference>
<evidence type="ECO:0000256" key="8">
    <source>
        <dbReference type="HAMAP-Rule" id="MF_00500"/>
    </source>
</evidence>
<dbReference type="Gene3D" id="1.20.58.110">
    <property type="entry name" value="Ribosomal protein S20"/>
    <property type="match status" value="1"/>
</dbReference>
<name>A0A9D1CSJ9_9FIRM</name>
<reference evidence="10" key="1">
    <citation type="submission" date="2020-10" db="EMBL/GenBank/DDBJ databases">
        <authorList>
            <person name="Gilroy R."/>
        </authorList>
    </citation>
    <scope>NUCLEOTIDE SEQUENCE</scope>
    <source>
        <strain evidence="10">ChiBcolR7-354</strain>
    </source>
</reference>
<evidence type="ECO:0000256" key="4">
    <source>
        <dbReference type="ARBA" id="ARBA00022884"/>
    </source>
</evidence>
<dbReference type="SUPFAM" id="SSF46992">
    <property type="entry name" value="Ribosomal protein S20"/>
    <property type="match status" value="1"/>
</dbReference>
<organism evidence="10 11">
    <name type="scientific">Candidatus Scatomorpha intestinavium</name>
    <dbReference type="NCBI Taxonomy" id="2840922"/>
    <lineage>
        <taxon>Bacteria</taxon>
        <taxon>Bacillati</taxon>
        <taxon>Bacillota</taxon>
        <taxon>Clostridia</taxon>
        <taxon>Eubacteriales</taxon>
        <taxon>Candidatus Scatomorpha</taxon>
    </lineage>
</organism>
<dbReference type="GO" id="GO:0070181">
    <property type="term" value="F:small ribosomal subunit rRNA binding"/>
    <property type="evidence" value="ECO:0007669"/>
    <property type="project" value="TreeGrafter"/>
</dbReference>
<dbReference type="GO" id="GO:0005829">
    <property type="term" value="C:cytosol"/>
    <property type="evidence" value="ECO:0007669"/>
    <property type="project" value="TreeGrafter"/>
</dbReference>
<evidence type="ECO:0000256" key="7">
    <source>
        <dbReference type="ARBA" id="ARBA00035136"/>
    </source>
</evidence>
<dbReference type="NCBIfam" id="TIGR00029">
    <property type="entry name" value="S20"/>
    <property type="match status" value="1"/>
</dbReference>
<dbReference type="PANTHER" id="PTHR33398:SF1">
    <property type="entry name" value="SMALL RIBOSOMAL SUBUNIT PROTEIN BS20C"/>
    <property type="match status" value="1"/>
</dbReference>
<dbReference type="GO" id="GO:0003735">
    <property type="term" value="F:structural constituent of ribosome"/>
    <property type="evidence" value="ECO:0007669"/>
    <property type="project" value="InterPro"/>
</dbReference>
<dbReference type="Proteomes" id="UP000824262">
    <property type="component" value="Unassembled WGS sequence"/>
</dbReference>
<keyword evidence="3 8" id="KW-0699">rRNA-binding</keyword>
<evidence type="ECO:0000256" key="6">
    <source>
        <dbReference type="ARBA" id="ARBA00023274"/>
    </source>
</evidence>
<keyword evidence="5 8" id="KW-0689">Ribosomal protein</keyword>